<feature type="region of interest" description="Disordered" evidence="10">
    <location>
        <begin position="551"/>
        <end position="611"/>
    </location>
</feature>
<dbReference type="InterPro" id="IPR000719">
    <property type="entry name" value="Prot_kinase_dom"/>
</dbReference>
<dbReference type="SUPFAM" id="SSF56112">
    <property type="entry name" value="Protein kinase-like (PK-like)"/>
    <property type="match status" value="1"/>
</dbReference>
<keyword evidence="3" id="KW-0418">Kinase</keyword>
<gene>
    <name evidence="12" type="ORF">BASA50_000179</name>
</gene>
<evidence type="ECO:0000256" key="9">
    <source>
        <dbReference type="PROSITE-ProRule" id="PRU10141"/>
    </source>
</evidence>
<evidence type="ECO:0000256" key="1">
    <source>
        <dbReference type="ARBA" id="ARBA00004167"/>
    </source>
</evidence>
<evidence type="ECO:0000256" key="8">
    <source>
        <dbReference type="ARBA" id="ARBA00022840"/>
    </source>
</evidence>
<keyword evidence="8 9" id="KW-0067">ATP-binding</keyword>
<name>A0ABQ8EVI0_9FUNG</name>
<dbReference type="Pfam" id="PF13855">
    <property type="entry name" value="LRR_8"/>
    <property type="match status" value="1"/>
</dbReference>
<dbReference type="InterPro" id="IPR001611">
    <property type="entry name" value="Leu-rich_rpt"/>
</dbReference>
<dbReference type="InterPro" id="IPR017441">
    <property type="entry name" value="Protein_kinase_ATP_BS"/>
</dbReference>
<dbReference type="SMART" id="SM00369">
    <property type="entry name" value="LRR_TYP"/>
    <property type="match status" value="3"/>
</dbReference>
<feature type="compositionally biased region" description="Polar residues" evidence="10">
    <location>
        <begin position="556"/>
        <end position="567"/>
    </location>
</feature>
<evidence type="ECO:0000256" key="2">
    <source>
        <dbReference type="ARBA" id="ARBA00004236"/>
    </source>
</evidence>
<keyword evidence="4" id="KW-0433">Leucine-rich repeat</keyword>
<keyword evidence="7 9" id="KW-0547">Nucleotide-binding</keyword>
<evidence type="ECO:0000256" key="5">
    <source>
        <dbReference type="ARBA" id="ARBA00022729"/>
    </source>
</evidence>
<dbReference type="SUPFAM" id="SSF52058">
    <property type="entry name" value="L domain-like"/>
    <property type="match status" value="1"/>
</dbReference>
<dbReference type="PROSITE" id="PS51450">
    <property type="entry name" value="LRR"/>
    <property type="match status" value="1"/>
</dbReference>
<dbReference type="PROSITE" id="PS00107">
    <property type="entry name" value="PROTEIN_KINASE_ATP"/>
    <property type="match status" value="1"/>
</dbReference>
<comment type="caution">
    <text evidence="12">The sequence shown here is derived from an EMBL/GenBank/DDBJ whole genome shotgun (WGS) entry which is preliminary data.</text>
</comment>
<dbReference type="InterPro" id="IPR051716">
    <property type="entry name" value="Plant_RL_S/T_kinase"/>
</dbReference>
<evidence type="ECO:0000313" key="12">
    <source>
        <dbReference type="EMBL" id="KAH6586814.1"/>
    </source>
</evidence>
<evidence type="ECO:0000256" key="6">
    <source>
        <dbReference type="ARBA" id="ARBA00022737"/>
    </source>
</evidence>
<reference evidence="12 13" key="1">
    <citation type="submission" date="2021-02" db="EMBL/GenBank/DDBJ databases">
        <title>Variation within the Batrachochytrium salamandrivorans European outbreak.</title>
        <authorList>
            <person name="Kelly M."/>
            <person name="Pasmans F."/>
            <person name="Shea T.P."/>
            <person name="Munoz J.F."/>
            <person name="Carranza S."/>
            <person name="Cuomo C.A."/>
            <person name="Martel A."/>
        </authorList>
    </citation>
    <scope>NUCLEOTIDE SEQUENCE [LARGE SCALE GENOMIC DNA]</scope>
    <source>
        <strain evidence="12 13">AMFP18/2</strain>
    </source>
</reference>
<dbReference type="InterPro" id="IPR003591">
    <property type="entry name" value="Leu-rich_rpt_typical-subtyp"/>
</dbReference>
<dbReference type="InterPro" id="IPR032675">
    <property type="entry name" value="LRR_dom_sf"/>
</dbReference>
<feature type="binding site" evidence="9">
    <location>
        <position position="245"/>
    </location>
    <ligand>
        <name>ATP</name>
        <dbReference type="ChEBI" id="CHEBI:30616"/>
    </ligand>
</feature>
<dbReference type="InterPro" id="IPR001245">
    <property type="entry name" value="Ser-Thr/Tyr_kinase_cat_dom"/>
</dbReference>
<dbReference type="Pfam" id="PF07714">
    <property type="entry name" value="PK_Tyr_Ser-Thr"/>
    <property type="match status" value="1"/>
</dbReference>
<dbReference type="Gene3D" id="1.10.510.10">
    <property type="entry name" value="Transferase(Phosphotransferase) domain 1"/>
    <property type="match status" value="1"/>
</dbReference>
<evidence type="ECO:0000256" key="4">
    <source>
        <dbReference type="ARBA" id="ARBA00022614"/>
    </source>
</evidence>
<dbReference type="EMBL" id="JAFCIX010000570">
    <property type="protein sequence ID" value="KAH6586814.1"/>
    <property type="molecule type" value="Genomic_DNA"/>
</dbReference>
<comment type="subcellular location">
    <subcellularLocation>
        <location evidence="2">Cell membrane</location>
    </subcellularLocation>
    <subcellularLocation>
        <location evidence="1">Membrane</location>
        <topology evidence="1">Single-pass membrane protein</topology>
    </subcellularLocation>
</comment>
<dbReference type="Gene3D" id="1.20.930.20">
    <property type="entry name" value="Adaptor protein Cbl, N-terminal domain"/>
    <property type="match status" value="1"/>
</dbReference>
<feature type="domain" description="Protein kinase" evidence="11">
    <location>
        <begin position="218"/>
        <end position="475"/>
    </location>
</feature>
<dbReference type="InterPro" id="IPR036537">
    <property type="entry name" value="Adaptor_Cbl_N_dom_sf"/>
</dbReference>
<evidence type="ECO:0000256" key="3">
    <source>
        <dbReference type="ARBA" id="ARBA00022527"/>
    </source>
</evidence>
<proteinExistence type="predicted"/>
<dbReference type="InterPro" id="IPR011009">
    <property type="entry name" value="Kinase-like_dom_sf"/>
</dbReference>
<dbReference type="Pfam" id="PF00560">
    <property type="entry name" value="LRR_1"/>
    <property type="match status" value="3"/>
</dbReference>
<dbReference type="InterPro" id="IPR059179">
    <property type="entry name" value="MLKL-like_MCAfunc"/>
</dbReference>
<dbReference type="PROSITE" id="PS00108">
    <property type="entry name" value="PROTEIN_KINASE_ST"/>
    <property type="match status" value="1"/>
</dbReference>
<keyword evidence="6" id="KW-0677">Repeat</keyword>
<dbReference type="SMART" id="SM00220">
    <property type="entry name" value="S_TKc"/>
    <property type="match status" value="1"/>
</dbReference>
<keyword evidence="5" id="KW-0732">Signal</keyword>
<accession>A0ABQ8EVI0</accession>
<dbReference type="PANTHER" id="PTHR48053:SF126">
    <property type="entry name" value="MDIS1-INTERACTING RECEPTOR LIKE KINASE 2-LIKE ISOFORM X1"/>
    <property type="match status" value="1"/>
</dbReference>
<organism evidence="12 13">
    <name type="scientific">Batrachochytrium salamandrivorans</name>
    <dbReference type="NCBI Taxonomy" id="1357716"/>
    <lineage>
        <taxon>Eukaryota</taxon>
        <taxon>Fungi</taxon>
        <taxon>Fungi incertae sedis</taxon>
        <taxon>Chytridiomycota</taxon>
        <taxon>Chytridiomycota incertae sedis</taxon>
        <taxon>Chytridiomycetes</taxon>
        <taxon>Rhizophydiales</taxon>
        <taxon>Rhizophydiales incertae sedis</taxon>
        <taxon>Batrachochytrium</taxon>
    </lineage>
</organism>
<dbReference type="CDD" id="cd21037">
    <property type="entry name" value="MLKL_NTD"/>
    <property type="match status" value="1"/>
</dbReference>
<evidence type="ECO:0000256" key="10">
    <source>
        <dbReference type="SAM" id="MobiDB-lite"/>
    </source>
</evidence>
<dbReference type="InterPro" id="IPR008271">
    <property type="entry name" value="Ser/Thr_kinase_AS"/>
</dbReference>
<dbReference type="PANTHER" id="PTHR48053">
    <property type="entry name" value="LEUCINE RICH REPEAT FAMILY PROTEIN, EXPRESSED"/>
    <property type="match status" value="1"/>
</dbReference>
<evidence type="ECO:0000256" key="7">
    <source>
        <dbReference type="ARBA" id="ARBA00022741"/>
    </source>
</evidence>
<keyword evidence="3" id="KW-0723">Serine/threonine-protein kinase</keyword>
<keyword evidence="3" id="KW-0808">Transferase</keyword>
<evidence type="ECO:0000313" key="13">
    <source>
        <dbReference type="Proteomes" id="UP001648503"/>
    </source>
</evidence>
<feature type="compositionally biased region" description="Low complexity" evidence="10">
    <location>
        <begin position="575"/>
        <end position="587"/>
    </location>
</feature>
<keyword evidence="13" id="KW-1185">Reference proteome</keyword>
<dbReference type="Gene3D" id="3.80.10.10">
    <property type="entry name" value="Ribonuclease Inhibitor"/>
    <property type="match status" value="2"/>
</dbReference>
<sequence>MSNLLSIIKNVVPVPLLGPIINTVELISIGILGVRANKVNFKAFGERLCLFAVTLNEHAKTKGPDGDIPAAIKDNVQAITQLVEQIEEYVVRQSRMNIMRQFLKHADITRRLELFDQQLISYTQNLQLRIQFDQHQMVVEIRNDQLEALQNMEKLQIKEQFLETLVDMNHLDINDFSPEMQPQIEKLLKDARSHINSSSSRGLKASKDWTVENFEVDIDYRSCIGEGGFGVIYKAHWRGQEVAVKVVSGSTRQDASDLIEHEASIWYNLNDPNVVKLWRVCLNADNPFIIMPLMACDAAAYIRMNPHTEISVRTHIIQQISSGMKYLHGLSNPIIHGDLKANNVLIGKNGEVAISDFGMALLKRLVDNRSSGRVQISDVRWIAPEKYSKDYVAATPADVFSFGMTSMELLSGEQPFSEETASDIIKERILSGDRPLRPHGIPDSLWKTVDSCWQPDPKSRPSFSAIMGRLSYENIKIIPISSLDSANGGSHVYPDPYGGRLNSTAHIPLQNSPFPTLNSSRVVSSQDVRQMELNGIPPAYSIAHTQYDHGDLQLHGGSQTVQSSHASNLPKILKPPYSASSYTSPTSVNTRGYSDHSSGQGDHHPFQPISLPSVPIYQQNESQNIELSPTGGSFRIFPHKVSLSPHPADYDTISPVTTPLISPASFSSLSLTPNTTHPRTYSYTEIVQPPSAGVLRSSIDSTMRKLSITGMNDIDILLKVFPYWARSHGISHSTFMTISDVVTEDDRPRPIISAGPDGRIYELRILDVSMYSSLSSDLGLLLNLTHLWIERCCLSGTIPVSIGNLTSLTRLDLTGNGLTGPIPATIGQLRQLKHLDMSCNKLSGGIHPAIFSLSQLEFLNLSSNLLGGIVPHEIGQLWALKGLDLEGNRLQGSIPNELSNLKRLQTLDLSNNSLTGVVPASFTTMHALKLVNMDWDRFSSVPHSLLRLRALQ</sequence>
<dbReference type="Proteomes" id="UP001648503">
    <property type="component" value="Unassembled WGS sequence"/>
</dbReference>
<dbReference type="PROSITE" id="PS50011">
    <property type="entry name" value="PROTEIN_KINASE_DOM"/>
    <property type="match status" value="1"/>
</dbReference>
<evidence type="ECO:0000259" key="11">
    <source>
        <dbReference type="PROSITE" id="PS50011"/>
    </source>
</evidence>
<feature type="compositionally biased region" description="Polar residues" evidence="10">
    <location>
        <begin position="588"/>
        <end position="600"/>
    </location>
</feature>
<protein>
    <recommendedName>
        <fullName evidence="11">Protein kinase domain-containing protein</fullName>
    </recommendedName>
</protein>